<gene>
    <name evidence="1" type="ORF">EZS28_033078</name>
</gene>
<protein>
    <submittedName>
        <fullName evidence="1">Uncharacterized protein</fullName>
    </submittedName>
</protein>
<name>A0A5J4UL50_9EUKA</name>
<reference evidence="1 2" key="1">
    <citation type="submission" date="2019-03" db="EMBL/GenBank/DDBJ databases">
        <title>Single cell metagenomics reveals metabolic interactions within the superorganism composed of flagellate Streblomastix strix and complex community of Bacteroidetes bacteria on its surface.</title>
        <authorList>
            <person name="Treitli S.C."/>
            <person name="Kolisko M."/>
            <person name="Husnik F."/>
            <person name="Keeling P."/>
            <person name="Hampl V."/>
        </authorList>
    </citation>
    <scope>NUCLEOTIDE SEQUENCE [LARGE SCALE GENOMIC DNA]</scope>
    <source>
        <strain evidence="1">ST1C</strain>
    </source>
</reference>
<comment type="caution">
    <text evidence="1">The sequence shown here is derived from an EMBL/GenBank/DDBJ whole genome shotgun (WGS) entry which is preliminary data.</text>
</comment>
<organism evidence="1 2">
    <name type="scientific">Streblomastix strix</name>
    <dbReference type="NCBI Taxonomy" id="222440"/>
    <lineage>
        <taxon>Eukaryota</taxon>
        <taxon>Metamonada</taxon>
        <taxon>Preaxostyla</taxon>
        <taxon>Oxymonadida</taxon>
        <taxon>Streblomastigidae</taxon>
        <taxon>Streblomastix</taxon>
    </lineage>
</organism>
<sequence>MDWPQLSTHRLQLNIWGMKLHGEVNEVDLLLNFKLSQIKDERAVSNNFNKPEPLQDGSSKISNCKVLFPGAAHASITIDPGGGFKTRGGMHDARSCIMIPEL</sequence>
<proteinExistence type="predicted"/>
<dbReference type="Proteomes" id="UP000324800">
    <property type="component" value="Unassembled WGS sequence"/>
</dbReference>
<accession>A0A5J4UL50</accession>
<dbReference type="AlphaFoldDB" id="A0A5J4UL50"/>
<evidence type="ECO:0000313" key="2">
    <source>
        <dbReference type="Proteomes" id="UP000324800"/>
    </source>
</evidence>
<dbReference type="EMBL" id="SNRW01014509">
    <property type="protein sequence ID" value="KAA6371396.1"/>
    <property type="molecule type" value="Genomic_DNA"/>
</dbReference>
<evidence type="ECO:0000313" key="1">
    <source>
        <dbReference type="EMBL" id="KAA6371396.1"/>
    </source>
</evidence>